<keyword evidence="2" id="KW-1185">Reference proteome</keyword>
<name>A0A926HU29_9FIRM</name>
<dbReference type="EMBL" id="JACRSP010000003">
    <property type="protein sequence ID" value="MBC8536479.1"/>
    <property type="molecule type" value="Genomic_DNA"/>
</dbReference>
<proteinExistence type="predicted"/>
<sequence>MKPGAYLEITMTIDPANRPAAAKVYQDYRGPFLEDIEGALTKELLVREQDVQVLHGFDTVEHAQAYLQSELFRRDVSAGLKPLWSEEPQLKIYSVA</sequence>
<dbReference type="Proteomes" id="UP000620366">
    <property type="component" value="Unassembled WGS sequence"/>
</dbReference>
<evidence type="ECO:0000313" key="2">
    <source>
        <dbReference type="Proteomes" id="UP000620366"/>
    </source>
</evidence>
<evidence type="ECO:0008006" key="3">
    <source>
        <dbReference type="Google" id="ProtNLM"/>
    </source>
</evidence>
<protein>
    <recommendedName>
        <fullName evidence="3">ABM domain-containing protein</fullName>
    </recommendedName>
</protein>
<comment type="caution">
    <text evidence="1">The sequence shown here is derived from an EMBL/GenBank/DDBJ whole genome shotgun (WGS) entry which is preliminary data.</text>
</comment>
<dbReference type="AlphaFoldDB" id="A0A926HU29"/>
<gene>
    <name evidence="1" type="ORF">H8695_07245</name>
</gene>
<evidence type="ECO:0000313" key="1">
    <source>
        <dbReference type="EMBL" id="MBC8536479.1"/>
    </source>
</evidence>
<dbReference type="RefSeq" id="WP_249300323.1">
    <property type="nucleotide sequence ID" value="NZ_JACRSP010000003.1"/>
</dbReference>
<organism evidence="1 2">
    <name type="scientific">Feifania hominis</name>
    <dbReference type="NCBI Taxonomy" id="2763660"/>
    <lineage>
        <taxon>Bacteria</taxon>
        <taxon>Bacillati</taxon>
        <taxon>Bacillota</taxon>
        <taxon>Clostridia</taxon>
        <taxon>Eubacteriales</taxon>
        <taxon>Feifaniaceae</taxon>
        <taxon>Feifania</taxon>
    </lineage>
</organism>
<accession>A0A926HU29</accession>
<reference evidence="1" key="1">
    <citation type="submission" date="2020-08" db="EMBL/GenBank/DDBJ databases">
        <title>Genome public.</title>
        <authorList>
            <person name="Liu C."/>
            <person name="Sun Q."/>
        </authorList>
    </citation>
    <scope>NUCLEOTIDE SEQUENCE</scope>
    <source>
        <strain evidence="1">BX7</strain>
    </source>
</reference>